<evidence type="ECO:0000313" key="1">
    <source>
        <dbReference type="EMBL" id="JAC75736.1"/>
    </source>
</evidence>
<reference evidence="1" key="1">
    <citation type="submission" date="2014-05" db="EMBL/GenBank/DDBJ databases">
        <title>The transcriptome of the halophilic microalga Tetraselmis sp. GSL018 isolated from the Great Salt Lake, Utah.</title>
        <authorList>
            <person name="Jinkerson R.E."/>
            <person name="D'Adamo S."/>
            <person name="Posewitz M.C."/>
        </authorList>
    </citation>
    <scope>NUCLEOTIDE SEQUENCE</scope>
    <source>
        <strain evidence="1">GSL018</strain>
    </source>
</reference>
<sequence length="296" mass="32684">MGDPGSLRELASGWQSLTEALSVRIFDTVLVSLRPRDAARLACTCRHWNAISGATNSAWERAFLERWVNWCACAVKDNPASIASLFEGDAEYVGHSLTGLAWSELYAQRLLAVERAASSALKGLSLQGNGRFGQLEDLSAALSLWDCRTPRQIEFPAWSAALSELREARLDVADVAVCLLTADSALANLLGVHYLMSQPWVAPKESPPAQPLPAVPEELSGRIRRMLKANGCGGKHAAVRWWELGVLMMDAGWRTSDIMRTVSGTLDELLENRSLWRVLLRGPEMEVRRIVLEEDF</sequence>
<accession>A0A061RYV6</accession>
<gene>
    <name evidence="1" type="ORF">TSPGSL018_22210</name>
</gene>
<dbReference type="SUPFAM" id="SSF81383">
    <property type="entry name" value="F-box domain"/>
    <property type="match status" value="1"/>
</dbReference>
<name>A0A061RYV6_9CHLO</name>
<dbReference type="AlphaFoldDB" id="A0A061RYV6"/>
<proteinExistence type="predicted"/>
<dbReference type="Gene3D" id="1.20.1280.50">
    <property type="match status" value="1"/>
</dbReference>
<dbReference type="EMBL" id="GBEZ01009885">
    <property type="protein sequence ID" value="JAC75736.1"/>
    <property type="molecule type" value="Transcribed_RNA"/>
</dbReference>
<evidence type="ECO:0008006" key="2">
    <source>
        <dbReference type="Google" id="ProtNLM"/>
    </source>
</evidence>
<dbReference type="InterPro" id="IPR036047">
    <property type="entry name" value="F-box-like_dom_sf"/>
</dbReference>
<organism evidence="1">
    <name type="scientific">Tetraselmis sp. GSL018</name>
    <dbReference type="NCBI Taxonomy" id="582737"/>
    <lineage>
        <taxon>Eukaryota</taxon>
        <taxon>Viridiplantae</taxon>
        <taxon>Chlorophyta</taxon>
        <taxon>core chlorophytes</taxon>
        <taxon>Chlorodendrophyceae</taxon>
        <taxon>Chlorodendrales</taxon>
        <taxon>Chlorodendraceae</taxon>
        <taxon>Tetraselmis</taxon>
    </lineage>
</organism>
<protein>
    <recommendedName>
        <fullName evidence="2">F-box domain-containing protein</fullName>
    </recommendedName>
</protein>